<dbReference type="EMBL" id="KN730550">
    <property type="protein sequence ID" value="KIH60882.1"/>
    <property type="molecule type" value="Genomic_DNA"/>
</dbReference>
<reference evidence="1 2" key="1">
    <citation type="submission" date="2013-12" db="EMBL/GenBank/DDBJ databases">
        <title>Draft genome of the parsitic nematode Ancylostoma duodenale.</title>
        <authorList>
            <person name="Mitreva M."/>
        </authorList>
    </citation>
    <scope>NUCLEOTIDE SEQUENCE [LARGE SCALE GENOMIC DNA]</scope>
    <source>
        <strain evidence="1 2">Zhejiang</strain>
    </source>
</reference>
<evidence type="ECO:0000313" key="2">
    <source>
        <dbReference type="Proteomes" id="UP000054047"/>
    </source>
</evidence>
<organism evidence="1 2">
    <name type="scientific">Ancylostoma duodenale</name>
    <dbReference type="NCBI Taxonomy" id="51022"/>
    <lineage>
        <taxon>Eukaryota</taxon>
        <taxon>Metazoa</taxon>
        <taxon>Ecdysozoa</taxon>
        <taxon>Nematoda</taxon>
        <taxon>Chromadorea</taxon>
        <taxon>Rhabditida</taxon>
        <taxon>Rhabditina</taxon>
        <taxon>Rhabditomorpha</taxon>
        <taxon>Strongyloidea</taxon>
        <taxon>Ancylostomatidae</taxon>
        <taxon>Ancylostomatinae</taxon>
        <taxon>Ancylostoma</taxon>
    </lineage>
</organism>
<keyword evidence="2" id="KW-1185">Reference proteome</keyword>
<accession>A0A0C2DER2</accession>
<gene>
    <name evidence="1" type="ORF">ANCDUO_08851</name>
</gene>
<proteinExistence type="predicted"/>
<name>A0A0C2DER2_9BILA</name>
<protein>
    <submittedName>
        <fullName evidence="1">Uncharacterized protein</fullName>
    </submittedName>
</protein>
<evidence type="ECO:0000313" key="1">
    <source>
        <dbReference type="EMBL" id="KIH60882.1"/>
    </source>
</evidence>
<dbReference type="AlphaFoldDB" id="A0A0C2DER2"/>
<sequence length="143" mass="15838">MLPSEHSLSQEHALSGLPQLSKLINALLEKKIKRVGEREAAKRDIATIVSNCLPFYISGSDSSALPLNQLVKDLCTLALIFSLSENLLYADYIDFLRFSVSVVESPFVQSQTWVEDDITNVLVKFVTTCTCLIASDPLKGMIF</sequence>
<dbReference type="Proteomes" id="UP000054047">
    <property type="component" value="Unassembled WGS sequence"/>
</dbReference>
<dbReference type="OrthoDB" id="5864597at2759"/>